<organism evidence="2 3">
    <name type="scientific">Plastoroseomonas hellenica</name>
    <dbReference type="NCBI Taxonomy" id="2687306"/>
    <lineage>
        <taxon>Bacteria</taxon>
        <taxon>Pseudomonadati</taxon>
        <taxon>Pseudomonadota</taxon>
        <taxon>Alphaproteobacteria</taxon>
        <taxon>Acetobacterales</taxon>
        <taxon>Acetobacteraceae</taxon>
        <taxon>Plastoroseomonas</taxon>
    </lineage>
</organism>
<keyword evidence="1" id="KW-0732">Signal</keyword>
<name>A0ABS5EWU7_9PROT</name>
<reference evidence="3" key="1">
    <citation type="journal article" date="2021" name="Syst. Appl. Microbiol.">
        <title>Roseomonas hellenica sp. nov., isolated from roots of wild-growing Alkanna tinctoria.</title>
        <authorList>
            <person name="Rat A."/>
            <person name="Naranjo H.D."/>
            <person name="Lebbe L."/>
            <person name="Cnockaert M."/>
            <person name="Krigas N."/>
            <person name="Grigoriadou K."/>
            <person name="Maloupa E."/>
            <person name="Willems A."/>
        </authorList>
    </citation>
    <scope>NUCLEOTIDE SEQUENCE [LARGE SCALE GENOMIC DNA]</scope>
    <source>
        <strain evidence="3">LMG 31523</strain>
    </source>
</reference>
<evidence type="ECO:0000313" key="3">
    <source>
        <dbReference type="Proteomes" id="UP001196870"/>
    </source>
</evidence>
<dbReference type="RefSeq" id="WP_211852440.1">
    <property type="nucleotide sequence ID" value="NZ_JAAGBB010000010.1"/>
</dbReference>
<dbReference type="EMBL" id="JAAGBB010000010">
    <property type="protein sequence ID" value="MBR0664777.1"/>
    <property type="molecule type" value="Genomic_DNA"/>
</dbReference>
<feature type="chain" id="PRO_5046543997" description="Lipoprotein" evidence="1">
    <location>
        <begin position="18"/>
        <end position="122"/>
    </location>
</feature>
<keyword evidence="3" id="KW-1185">Reference proteome</keyword>
<evidence type="ECO:0008006" key="4">
    <source>
        <dbReference type="Google" id="ProtNLM"/>
    </source>
</evidence>
<protein>
    <recommendedName>
        <fullName evidence="4">Lipoprotein</fullName>
    </recommendedName>
</protein>
<feature type="signal peptide" evidence="1">
    <location>
        <begin position="1"/>
        <end position="17"/>
    </location>
</feature>
<sequence length="122" mass="12827">MGKVLLLLLLPFLVACADRGTEFDARMANYVGRSEGELVAGLGVPHRAQEVEGRRFLDYELDSTSGPSITPSLGFGLGFGSGFAIGIGSGVIFGHRAADCSVTFELQQGRVQSFARRGSGCA</sequence>
<accession>A0ABS5EWU7</accession>
<evidence type="ECO:0000313" key="2">
    <source>
        <dbReference type="EMBL" id="MBR0664777.1"/>
    </source>
</evidence>
<dbReference type="Proteomes" id="UP001196870">
    <property type="component" value="Unassembled WGS sequence"/>
</dbReference>
<dbReference type="PROSITE" id="PS51257">
    <property type="entry name" value="PROKAR_LIPOPROTEIN"/>
    <property type="match status" value="1"/>
</dbReference>
<comment type="caution">
    <text evidence="2">The sequence shown here is derived from an EMBL/GenBank/DDBJ whole genome shotgun (WGS) entry which is preliminary data.</text>
</comment>
<proteinExistence type="predicted"/>
<gene>
    <name evidence="2" type="ORF">GXW71_10485</name>
</gene>
<evidence type="ECO:0000256" key="1">
    <source>
        <dbReference type="SAM" id="SignalP"/>
    </source>
</evidence>